<comment type="similarity">
    <text evidence="3 13">Belongs to the ABC-3 integral membrane protein family.</text>
</comment>
<evidence type="ECO:0000256" key="3">
    <source>
        <dbReference type="ARBA" id="ARBA00008034"/>
    </source>
</evidence>
<keyword evidence="8" id="KW-0864">Zinc transport</keyword>
<dbReference type="InterPro" id="IPR001626">
    <property type="entry name" value="ABC_TroCD"/>
</dbReference>
<dbReference type="EMBL" id="QXDF01000001">
    <property type="protein sequence ID" value="RIA55028.1"/>
    <property type="molecule type" value="Genomic_DNA"/>
</dbReference>
<dbReference type="Proteomes" id="UP000266273">
    <property type="component" value="Unassembled WGS sequence"/>
</dbReference>
<evidence type="ECO:0000256" key="6">
    <source>
        <dbReference type="ARBA" id="ARBA00022692"/>
    </source>
</evidence>
<proteinExistence type="inferred from homology"/>
<evidence type="ECO:0000256" key="9">
    <source>
        <dbReference type="ARBA" id="ARBA00022989"/>
    </source>
</evidence>
<feature type="transmembrane region" description="Helical" evidence="14">
    <location>
        <begin position="86"/>
        <end position="108"/>
    </location>
</feature>
<keyword evidence="6 13" id="KW-0812">Transmembrane</keyword>
<keyword evidence="10" id="KW-0406">Ion transport</keyword>
<dbReference type="PANTHER" id="PTHR30477:SF23">
    <property type="entry name" value="HIGH-AFFINITY ZINC UPTAKE SYSTEM MEMBRANE PROTEIN ZNUB"/>
    <property type="match status" value="1"/>
</dbReference>
<dbReference type="OrthoDB" id="9783937at2"/>
<evidence type="ECO:0000313" key="15">
    <source>
        <dbReference type="EMBL" id="RIA55028.1"/>
    </source>
</evidence>
<feature type="transmembrane region" description="Helical" evidence="14">
    <location>
        <begin position="41"/>
        <end position="74"/>
    </location>
</feature>
<evidence type="ECO:0000256" key="5">
    <source>
        <dbReference type="ARBA" id="ARBA00022475"/>
    </source>
</evidence>
<dbReference type="Pfam" id="PF00950">
    <property type="entry name" value="ABC-3"/>
    <property type="match status" value="1"/>
</dbReference>
<evidence type="ECO:0000256" key="8">
    <source>
        <dbReference type="ARBA" id="ARBA00022906"/>
    </source>
</evidence>
<dbReference type="Gene3D" id="1.10.3470.10">
    <property type="entry name" value="ABC transporter involved in vitamin B12 uptake, BtuC"/>
    <property type="match status" value="1"/>
</dbReference>
<keyword evidence="11 14" id="KW-0472">Membrane</keyword>
<protein>
    <recommendedName>
        <fullName evidence="12">High-affinity zinc uptake system membrane protein ZnuB</fullName>
    </recommendedName>
</protein>
<accession>A0A397Q1U6</accession>
<evidence type="ECO:0000256" key="7">
    <source>
        <dbReference type="ARBA" id="ARBA00022833"/>
    </source>
</evidence>
<dbReference type="GO" id="GO:0043190">
    <property type="term" value="C:ATP-binding cassette (ABC) transporter complex"/>
    <property type="evidence" value="ECO:0007669"/>
    <property type="project" value="InterPro"/>
</dbReference>
<evidence type="ECO:0000256" key="10">
    <source>
        <dbReference type="ARBA" id="ARBA00023065"/>
    </source>
</evidence>
<comment type="caution">
    <text evidence="15">The sequence shown here is derived from an EMBL/GenBank/DDBJ whole genome shotgun (WGS) entry which is preliminary data.</text>
</comment>
<dbReference type="GO" id="GO:0006829">
    <property type="term" value="P:zinc ion transport"/>
    <property type="evidence" value="ECO:0007669"/>
    <property type="project" value="UniProtKB-KW"/>
</dbReference>
<evidence type="ECO:0000256" key="13">
    <source>
        <dbReference type="RuleBase" id="RU003943"/>
    </source>
</evidence>
<dbReference type="AlphaFoldDB" id="A0A397Q1U6"/>
<dbReference type="GO" id="GO:0055085">
    <property type="term" value="P:transmembrane transport"/>
    <property type="evidence" value="ECO:0007669"/>
    <property type="project" value="InterPro"/>
</dbReference>
<feature type="transmembrane region" description="Helical" evidence="14">
    <location>
        <begin position="129"/>
        <end position="151"/>
    </location>
</feature>
<dbReference type="RefSeq" id="WP_119059987.1">
    <property type="nucleotide sequence ID" value="NZ_QXDF01000001.1"/>
</dbReference>
<evidence type="ECO:0000256" key="1">
    <source>
        <dbReference type="ARBA" id="ARBA00002313"/>
    </source>
</evidence>
<feature type="transmembrane region" description="Helical" evidence="14">
    <location>
        <begin position="171"/>
        <end position="202"/>
    </location>
</feature>
<comment type="function">
    <text evidence="1">Involved in the high-affinity zinc uptake transport system.</text>
</comment>
<feature type="transmembrane region" description="Helical" evidence="14">
    <location>
        <begin position="6"/>
        <end position="29"/>
    </location>
</feature>
<keyword evidence="7" id="KW-0862">Zinc</keyword>
<keyword evidence="4 13" id="KW-0813">Transport</keyword>
<reference evidence="15 16" key="1">
    <citation type="submission" date="2018-08" db="EMBL/GenBank/DDBJ databases">
        <title>Genomic Encyclopedia of Archaeal and Bacterial Type Strains, Phase II (KMG-II): from individual species to whole genera.</title>
        <authorList>
            <person name="Goeker M."/>
        </authorList>
    </citation>
    <scope>NUCLEOTIDE SEQUENCE [LARGE SCALE GENOMIC DNA]</scope>
    <source>
        <strain evidence="15 16">DSM 5002</strain>
    </source>
</reference>
<dbReference type="GO" id="GO:0010043">
    <property type="term" value="P:response to zinc ion"/>
    <property type="evidence" value="ECO:0007669"/>
    <property type="project" value="TreeGrafter"/>
</dbReference>
<keyword evidence="16" id="KW-1185">Reference proteome</keyword>
<gene>
    <name evidence="15" type="ORF">BXY53_0078</name>
</gene>
<evidence type="ECO:0000256" key="12">
    <source>
        <dbReference type="ARBA" id="ARBA00040080"/>
    </source>
</evidence>
<name>A0A397Q1U6_9HYPH</name>
<dbReference type="SUPFAM" id="SSF81345">
    <property type="entry name" value="ABC transporter involved in vitamin B12 uptake, BtuC"/>
    <property type="match status" value="1"/>
</dbReference>
<sequence>MLDDFFMRALIAGSGVALAAGPLGCFIVWRRMAYFGDTISHSALLGVALGFLADINLVLAVFAVAGLVAVGLMVMQRANTLSSDAILGILSHSTLAIGLVIVAFMTWLRIDLMAYLFGDILAVTTQDIAIIYGGGAAALAVLALIWTRLLADTVSFDVARAEGLRPEAARFIFMLLVAAVVALTMKVVGILLITALLIIPGAAARNFATTPETMAVIAAGIGVVGVVGGLHGSLYLDTPAGPTIVVAALLLFLASLGVRGLTQWRASRVAEDHHAV</sequence>
<dbReference type="InterPro" id="IPR037294">
    <property type="entry name" value="ABC_BtuC-like"/>
</dbReference>
<feature type="transmembrane region" description="Helical" evidence="14">
    <location>
        <begin position="240"/>
        <end position="258"/>
    </location>
</feature>
<dbReference type="PANTHER" id="PTHR30477">
    <property type="entry name" value="ABC-TRANSPORTER METAL-BINDING PROTEIN"/>
    <property type="match status" value="1"/>
</dbReference>
<keyword evidence="9 14" id="KW-1133">Transmembrane helix</keyword>
<organism evidence="15 16">
    <name type="scientific">Dichotomicrobium thermohalophilum</name>
    <dbReference type="NCBI Taxonomy" id="933063"/>
    <lineage>
        <taxon>Bacteria</taxon>
        <taxon>Pseudomonadati</taxon>
        <taxon>Pseudomonadota</taxon>
        <taxon>Alphaproteobacteria</taxon>
        <taxon>Hyphomicrobiales</taxon>
        <taxon>Hyphomicrobiaceae</taxon>
        <taxon>Dichotomicrobium</taxon>
    </lineage>
</organism>
<evidence type="ECO:0000256" key="11">
    <source>
        <dbReference type="ARBA" id="ARBA00023136"/>
    </source>
</evidence>
<keyword evidence="5" id="KW-1003">Cell membrane</keyword>
<evidence type="ECO:0000256" key="2">
    <source>
        <dbReference type="ARBA" id="ARBA00004651"/>
    </source>
</evidence>
<evidence type="ECO:0000256" key="14">
    <source>
        <dbReference type="SAM" id="Phobius"/>
    </source>
</evidence>
<evidence type="ECO:0000313" key="16">
    <source>
        <dbReference type="Proteomes" id="UP000266273"/>
    </source>
</evidence>
<feature type="transmembrane region" description="Helical" evidence="14">
    <location>
        <begin position="214"/>
        <end position="234"/>
    </location>
</feature>
<evidence type="ECO:0000256" key="4">
    <source>
        <dbReference type="ARBA" id="ARBA00022448"/>
    </source>
</evidence>
<comment type="subcellular location">
    <subcellularLocation>
        <location evidence="2 13">Cell membrane</location>
        <topology evidence="2 13">Multi-pass membrane protein</topology>
    </subcellularLocation>
</comment>